<dbReference type="InterPro" id="IPR000286">
    <property type="entry name" value="HDACs"/>
</dbReference>
<dbReference type="PRINTS" id="PR01270">
    <property type="entry name" value="HDASUPER"/>
</dbReference>
<dbReference type="PRINTS" id="PR01272">
    <property type="entry name" value="ACUCPROTEIN"/>
</dbReference>
<evidence type="ECO:0000256" key="1">
    <source>
        <dbReference type="ARBA" id="ARBA00005101"/>
    </source>
</evidence>
<dbReference type="Gene3D" id="3.40.800.20">
    <property type="entry name" value="Histone deacetylase domain"/>
    <property type="match status" value="1"/>
</dbReference>
<reference evidence="7" key="1">
    <citation type="submission" date="2015-12" db="EMBL/GenBank/DDBJ databases">
        <authorList>
            <person name="Nair G.R."/>
            <person name="Kaur G."/>
            <person name="Mayilraj S."/>
        </authorList>
    </citation>
    <scope>NUCLEOTIDE SEQUENCE [LARGE SCALE GENOMIC DNA]</scope>
    <source>
        <strain evidence="7">CD08_7</strain>
    </source>
</reference>
<dbReference type="InterPro" id="IPR037138">
    <property type="entry name" value="His_deacetylse_dom_sf"/>
</dbReference>
<evidence type="ECO:0000256" key="4">
    <source>
        <dbReference type="ARBA" id="ARBA00022627"/>
    </source>
</evidence>
<accession>A0A0W8ICD9</accession>
<dbReference type="UniPathway" id="UPA00040"/>
<gene>
    <name evidence="6" type="ORF">AVL63_13215</name>
</gene>
<sequence>MRRPPVGELPVALVWDEALLEYRFNSDHPMDPVRLDLTARLCREFGLFDGAHVQRLETGIASDAVLGTVHSGDYVSAVKNAAERGHASEDHGLGTEDTPVFSEIHLGAARIVDGTRQCAQALVEGSAVRALNFAGGMHHAARSRAGGFCVYNDSAVAIALLLEQGTRRVVYIDVDAHHGDGTQDIFYDDPRVMTISIHQTGVALYPGTGFPNETGGPGAEGSAVNIALPENTGDAGWLRAFHAVIPQLVAAFEPEVIVSQHGCDSHRDDPLSDLQLSVDAQRQSALDIAHLADEHCEGRWIATGGGGYAVHTVVPRSWTHLTGVIVGAPLSLKTPVPGAWRDYVRERYQVLTPETMGDDAELWWRSWELGYDPSDAVDRAVMQTRKEIFPLYGLDPWFD</sequence>
<name>A0A0W8ICD9_9MICC</name>
<proteinExistence type="inferred from homology"/>
<dbReference type="AlphaFoldDB" id="A0A0W8ICD9"/>
<keyword evidence="7" id="KW-1185">Reference proteome</keyword>
<evidence type="ECO:0000256" key="3">
    <source>
        <dbReference type="ARBA" id="ARBA00020218"/>
    </source>
</evidence>
<comment type="similarity">
    <text evidence="2">Belongs to the histone deacetylase family.</text>
</comment>
<dbReference type="CDD" id="cd09994">
    <property type="entry name" value="HDAC_AcuC_like"/>
    <property type="match status" value="1"/>
</dbReference>
<dbReference type="Proteomes" id="UP000054023">
    <property type="component" value="Unassembled WGS sequence"/>
</dbReference>
<keyword evidence="4" id="KW-0006">Acetoin catabolism</keyword>
<dbReference type="GO" id="GO:0040029">
    <property type="term" value="P:epigenetic regulation of gene expression"/>
    <property type="evidence" value="ECO:0007669"/>
    <property type="project" value="TreeGrafter"/>
</dbReference>
<protein>
    <recommendedName>
        <fullName evidence="3">Acetoin utilization protein AcuC</fullName>
    </recommendedName>
</protein>
<evidence type="ECO:0000256" key="2">
    <source>
        <dbReference type="ARBA" id="ARBA00005947"/>
    </source>
</evidence>
<evidence type="ECO:0000313" key="7">
    <source>
        <dbReference type="Proteomes" id="UP000054023"/>
    </source>
</evidence>
<dbReference type="EMBL" id="LQBM01000005">
    <property type="protein sequence ID" value="KUG57609.1"/>
    <property type="molecule type" value="Genomic_DNA"/>
</dbReference>
<dbReference type="PANTHER" id="PTHR10625:SF10">
    <property type="entry name" value="HISTONE DEACETYLASE HDAC1"/>
    <property type="match status" value="1"/>
</dbReference>
<dbReference type="PANTHER" id="PTHR10625">
    <property type="entry name" value="HISTONE DEACETYLASE HDAC1-RELATED"/>
    <property type="match status" value="1"/>
</dbReference>
<evidence type="ECO:0000313" key="6">
    <source>
        <dbReference type="EMBL" id="KUG57609.1"/>
    </source>
</evidence>
<dbReference type="InterPro" id="IPR023696">
    <property type="entry name" value="Ureohydrolase_dom_sf"/>
</dbReference>
<dbReference type="SUPFAM" id="SSF52768">
    <property type="entry name" value="Arginase/deacetylase"/>
    <property type="match status" value="1"/>
</dbReference>
<dbReference type="STRING" id="317018.AVL63_13215"/>
<feature type="domain" description="Histone deacetylase" evidence="5">
    <location>
        <begin position="28"/>
        <end position="323"/>
    </location>
</feature>
<dbReference type="Pfam" id="PF00850">
    <property type="entry name" value="Hist_deacetyl"/>
    <property type="match status" value="1"/>
</dbReference>
<dbReference type="InterPro" id="IPR023801">
    <property type="entry name" value="His_deacetylse_dom"/>
</dbReference>
<comment type="caution">
    <text evidence="6">The sequence shown here is derived from an EMBL/GenBank/DDBJ whole genome shotgun (WGS) entry which is preliminary data.</text>
</comment>
<comment type="pathway">
    <text evidence="1">Ketone degradation; acetoin degradation.</text>
</comment>
<dbReference type="InterPro" id="IPR003085">
    <property type="entry name" value="AcuC"/>
</dbReference>
<organism evidence="6 7">
    <name type="scientific">Nesterenkonia jeotgali</name>
    <dbReference type="NCBI Taxonomy" id="317018"/>
    <lineage>
        <taxon>Bacteria</taxon>
        <taxon>Bacillati</taxon>
        <taxon>Actinomycetota</taxon>
        <taxon>Actinomycetes</taxon>
        <taxon>Micrococcales</taxon>
        <taxon>Micrococcaceae</taxon>
        <taxon>Nesterenkonia</taxon>
    </lineage>
</organism>
<dbReference type="GO" id="GO:0004407">
    <property type="term" value="F:histone deacetylase activity"/>
    <property type="evidence" value="ECO:0007669"/>
    <property type="project" value="TreeGrafter"/>
</dbReference>
<dbReference type="GO" id="GO:0045150">
    <property type="term" value="P:acetoin catabolic process"/>
    <property type="evidence" value="ECO:0007669"/>
    <property type="project" value="UniProtKB-UniPathway"/>
</dbReference>
<evidence type="ECO:0000259" key="5">
    <source>
        <dbReference type="Pfam" id="PF00850"/>
    </source>
</evidence>